<reference evidence="2" key="1">
    <citation type="submission" date="2019-11" db="EMBL/GenBank/DDBJ databases">
        <title>Escherichia coli 1916D6.</title>
        <authorList>
            <person name="Yao H."/>
            <person name="Du X."/>
            <person name="Yu R."/>
            <person name="Li A."/>
        </authorList>
    </citation>
    <scope>NUCLEOTIDE SEQUENCE [LARGE SCALE GENOMIC DNA]</scope>
    <source>
        <strain evidence="2">19110F47</strain>
    </source>
</reference>
<accession>A0AAP9GSI7</accession>
<sequence length="82" mass="9315">MMSKISEIYRYSSQHRALLQQSERCGCFYCLETFAYSEIEDWCDDEQTAICPHCGIDAVLGSAAVEEFSPELLQAMQAVYFG</sequence>
<proteinExistence type="predicted"/>
<organism evidence="1 2">
    <name type="scientific">Acinetobacter towneri</name>
    <dbReference type="NCBI Taxonomy" id="202956"/>
    <lineage>
        <taxon>Bacteria</taxon>
        <taxon>Pseudomonadati</taxon>
        <taxon>Pseudomonadota</taxon>
        <taxon>Gammaproteobacteria</taxon>
        <taxon>Moraxellales</taxon>
        <taxon>Moraxellaceae</taxon>
        <taxon>Acinetobacter</taxon>
    </lineage>
</organism>
<dbReference type="Proteomes" id="UP000405075">
    <property type="component" value="Chromosome"/>
</dbReference>
<dbReference type="RefSeq" id="WP_154320317.1">
    <property type="nucleotide sequence ID" value="NZ_CP046045.1"/>
</dbReference>
<evidence type="ECO:0000313" key="1">
    <source>
        <dbReference type="EMBL" id="QGM26778.1"/>
    </source>
</evidence>
<dbReference type="AlphaFoldDB" id="A0AAP9GSI7"/>
<evidence type="ECO:0000313" key="2">
    <source>
        <dbReference type="Proteomes" id="UP000405075"/>
    </source>
</evidence>
<dbReference type="EMBL" id="CP046045">
    <property type="protein sequence ID" value="QGM26778.1"/>
    <property type="molecule type" value="Genomic_DNA"/>
</dbReference>
<gene>
    <name evidence="1" type="ORF">GJD93_03300</name>
</gene>
<protein>
    <submittedName>
        <fullName evidence="1">Cytoplasmic protein</fullName>
    </submittedName>
</protein>
<name>A0AAP9GSI7_9GAMM</name>